<dbReference type="InterPro" id="IPR004618">
    <property type="entry name" value="AsnA"/>
</dbReference>
<comment type="pathway">
    <text evidence="7">Amino-acid biosynthesis; L-asparagine biosynthesis; L-asparagine from L-aspartate (ammonia route): step 1/1.</text>
</comment>
<dbReference type="PANTHER" id="PTHR30073">
    <property type="entry name" value="ASPARTATE--AMMONIA LIGASE"/>
    <property type="match status" value="1"/>
</dbReference>
<evidence type="ECO:0000256" key="6">
    <source>
        <dbReference type="ARBA" id="ARBA00022888"/>
    </source>
</evidence>
<dbReference type="PIRSF" id="PIRSF001555">
    <property type="entry name" value="Asp_ammon_ligase"/>
    <property type="match status" value="1"/>
</dbReference>
<dbReference type="PROSITE" id="PS50862">
    <property type="entry name" value="AA_TRNA_LIGASE_II"/>
    <property type="match status" value="1"/>
</dbReference>
<dbReference type="Pfam" id="PF03590">
    <property type="entry name" value="AsnA"/>
    <property type="match status" value="1"/>
</dbReference>
<keyword evidence="2 7" id="KW-0436">Ligase</keyword>
<proteinExistence type="inferred from homology"/>
<dbReference type="HAMAP" id="MF_00555">
    <property type="entry name" value="AsnA"/>
    <property type="match status" value="1"/>
</dbReference>
<dbReference type="OrthoDB" id="3185462at2"/>
<accession>A0A085G4Q6</accession>
<evidence type="ECO:0000256" key="1">
    <source>
        <dbReference type="ARBA" id="ARBA00022490"/>
    </source>
</evidence>
<dbReference type="InterPro" id="IPR045864">
    <property type="entry name" value="aa-tRNA-synth_II/BPL/LPL"/>
</dbReference>
<keyword evidence="11" id="KW-1185">Reference proteome</keyword>
<dbReference type="GO" id="GO:0004071">
    <property type="term" value="F:aspartate-ammonia ligase activity"/>
    <property type="evidence" value="ECO:0007669"/>
    <property type="project" value="UniProtKB-UniRule"/>
</dbReference>
<dbReference type="GO" id="GO:0005829">
    <property type="term" value="C:cytosol"/>
    <property type="evidence" value="ECO:0007669"/>
    <property type="project" value="TreeGrafter"/>
</dbReference>
<evidence type="ECO:0000256" key="8">
    <source>
        <dbReference type="NCBIfam" id="TIGR00669"/>
    </source>
</evidence>
<evidence type="ECO:0000313" key="11">
    <source>
        <dbReference type="Proteomes" id="UP000028640"/>
    </source>
</evidence>
<evidence type="ECO:0000313" key="10">
    <source>
        <dbReference type="EMBL" id="KFC78701.1"/>
    </source>
</evidence>
<evidence type="ECO:0000256" key="4">
    <source>
        <dbReference type="ARBA" id="ARBA00022741"/>
    </source>
</evidence>
<comment type="caution">
    <text evidence="10">The sequence shown here is derived from an EMBL/GenBank/DDBJ whole genome shotgun (WGS) entry which is preliminary data.</text>
</comment>
<dbReference type="GeneID" id="78381789"/>
<dbReference type="Gene3D" id="3.30.930.10">
    <property type="entry name" value="Bira Bifunctional Protein, Domain 2"/>
    <property type="match status" value="1"/>
</dbReference>
<evidence type="ECO:0000256" key="5">
    <source>
        <dbReference type="ARBA" id="ARBA00022840"/>
    </source>
</evidence>
<evidence type="ECO:0000256" key="7">
    <source>
        <dbReference type="HAMAP-Rule" id="MF_00555"/>
    </source>
</evidence>
<dbReference type="UniPathway" id="UPA00134">
    <property type="reaction ID" value="UER00194"/>
</dbReference>
<dbReference type="RefSeq" id="WP_034794384.1">
    <property type="nucleotide sequence ID" value="NZ_JMPJ01000067.1"/>
</dbReference>
<keyword evidence="1 7" id="KW-0963">Cytoplasm</keyword>
<name>A0A085G4Q6_EWIA3</name>
<dbReference type="GO" id="GO:0005524">
    <property type="term" value="F:ATP binding"/>
    <property type="evidence" value="ECO:0007669"/>
    <property type="project" value="UniProtKB-UniRule"/>
</dbReference>
<evidence type="ECO:0000259" key="9">
    <source>
        <dbReference type="PROSITE" id="PS50862"/>
    </source>
</evidence>
<sequence>MKTKFIEKQRQISFVKATFSQQLEKQLGLIEVQAPLLSQLGDGTQDNLSGSEKAVQVHVKSLPDSTFEVVHSLAKWKRKTLGQHDFSAGEGLYTHMKALRPDEDRLSPVHSVCVDQWDWEQVMGDGERSPAFLKATVRKIYAGIKETEAAVSREFSLTPFLPEEIHFVHSETLLQRFPELDAKQRERAIAKELGAVFLMGIGGKLSHGKYHDVRAPDYDDWSSAGEAGLSGLNGDILVWNPVLEDAIELSSMGIRVDAATLKHQLALTDDEARLQLDWHQALLRGEMPQTIGGGIGQSRLVMLLLQKPHIAQVQCGVWSPLLHDSVEGVL</sequence>
<organism evidence="10 11">
    <name type="scientific">Ewingella americana (strain ATCC 33852 / DSM 4580 / CCUG 14506 / JCM 5911 / LMG 7869 / NCTC 12157 / CDC 1468-78)</name>
    <dbReference type="NCBI Taxonomy" id="910964"/>
    <lineage>
        <taxon>Bacteria</taxon>
        <taxon>Pseudomonadati</taxon>
        <taxon>Pseudomonadota</taxon>
        <taxon>Gammaproteobacteria</taxon>
        <taxon>Enterobacterales</taxon>
        <taxon>Yersiniaceae</taxon>
        <taxon>Ewingella</taxon>
    </lineage>
</organism>
<dbReference type="NCBIfam" id="TIGR00669">
    <property type="entry name" value="asnA"/>
    <property type="match status" value="1"/>
</dbReference>
<dbReference type="InterPro" id="IPR006195">
    <property type="entry name" value="aa-tRNA-synth_II"/>
</dbReference>
<dbReference type="EMBL" id="JMPJ01000067">
    <property type="protein sequence ID" value="KFC78701.1"/>
    <property type="molecule type" value="Genomic_DNA"/>
</dbReference>
<dbReference type="AlphaFoldDB" id="A0A085G4Q6"/>
<evidence type="ECO:0000256" key="2">
    <source>
        <dbReference type="ARBA" id="ARBA00022598"/>
    </source>
</evidence>
<comment type="catalytic activity">
    <reaction evidence="7">
        <text>L-aspartate + NH4(+) + ATP = L-asparagine + AMP + diphosphate + H(+)</text>
        <dbReference type="Rhea" id="RHEA:11372"/>
        <dbReference type="ChEBI" id="CHEBI:15378"/>
        <dbReference type="ChEBI" id="CHEBI:28938"/>
        <dbReference type="ChEBI" id="CHEBI:29991"/>
        <dbReference type="ChEBI" id="CHEBI:30616"/>
        <dbReference type="ChEBI" id="CHEBI:33019"/>
        <dbReference type="ChEBI" id="CHEBI:58048"/>
        <dbReference type="ChEBI" id="CHEBI:456215"/>
        <dbReference type="EC" id="6.3.1.1"/>
    </reaction>
</comment>
<protein>
    <recommendedName>
        <fullName evidence="7 8">Aspartate--ammonia ligase</fullName>
        <ecNumber evidence="7 8">6.3.1.1</ecNumber>
    </recommendedName>
    <alternativeName>
        <fullName evidence="7">Asparagine synthetase A</fullName>
    </alternativeName>
</protein>
<feature type="domain" description="Aminoacyl-transfer RNA synthetases class-II family profile" evidence="9">
    <location>
        <begin position="13"/>
        <end position="320"/>
    </location>
</feature>
<dbReference type="SUPFAM" id="SSF55681">
    <property type="entry name" value="Class II aaRS and biotin synthetases"/>
    <property type="match status" value="1"/>
</dbReference>
<dbReference type="Proteomes" id="UP000028640">
    <property type="component" value="Unassembled WGS sequence"/>
</dbReference>
<gene>
    <name evidence="7 10" type="primary">asnA</name>
    <name evidence="10" type="ORF">GEAM_3673</name>
</gene>
<dbReference type="EC" id="6.3.1.1" evidence="7 8"/>
<keyword evidence="4 7" id="KW-0547">Nucleotide-binding</keyword>
<evidence type="ECO:0000256" key="3">
    <source>
        <dbReference type="ARBA" id="ARBA00022605"/>
    </source>
</evidence>
<dbReference type="STRING" id="910964.GEAM_3673"/>
<comment type="subcellular location">
    <subcellularLocation>
        <location evidence="7">Cytoplasm</location>
    </subcellularLocation>
</comment>
<dbReference type="GO" id="GO:0070981">
    <property type="term" value="P:L-asparagine biosynthetic process"/>
    <property type="evidence" value="ECO:0007669"/>
    <property type="project" value="UniProtKB-UniRule"/>
</dbReference>
<comment type="similarity">
    <text evidence="7">Belongs to the class-II aminoacyl-tRNA synthetase family. AsnA subfamily.</text>
</comment>
<dbReference type="eggNOG" id="COG2502">
    <property type="taxonomic scope" value="Bacteria"/>
</dbReference>
<keyword evidence="6 7" id="KW-0061">Asparagine biosynthesis</keyword>
<dbReference type="PANTHER" id="PTHR30073:SF5">
    <property type="entry name" value="ASPARTATE--AMMONIA LIGASE"/>
    <property type="match status" value="1"/>
</dbReference>
<keyword evidence="3 7" id="KW-0028">Amino-acid biosynthesis</keyword>
<keyword evidence="5 7" id="KW-0067">ATP-binding</keyword>
<reference evidence="10 11" key="1">
    <citation type="submission" date="2014-05" db="EMBL/GenBank/DDBJ databases">
        <title>ATOL: Assembling a taxonomically balanced genome-scale reconstruction of the evolutionary history of the Enterobacteriaceae.</title>
        <authorList>
            <person name="Plunkett G.III."/>
            <person name="Neeno-Eckwall E.C."/>
            <person name="Glasner J.D."/>
            <person name="Perna N.T."/>
        </authorList>
    </citation>
    <scope>NUCLEOTIDE SEQUENCE [LARGE SCALE GENOMIC DNA]</scope>
    <source>
        <strain evidence="10 11">ATCC 33852</strain>
    </source>
</reference>